<keyword evidence="3" id="KW-1185">Reference proteome</keyword>
<dbReference type="GO" id="GO:0031499">
    <property type="term" value="C:TRAMP complex"/>
    <property type="evidence" value="ECO:0007669"/>
    <property type="project" value="TreeGrafter"/>
</dbReference>
<evidence type="ECO:0008006" key="4">
    <source>
        <dbReference type="Google" id="ProtNLM"/>
    </source>
</evidence>
<dbReference type="Gene3D" id="3.30.460.10">
    <property type="entry name" value="Beta Polymerase, domain 2"/>
    <property type="match status" value="1"/>
</dbReference>
<accession>A0AAE0BNV2</accession>
<gene>
    <name evidence="2" type="ORF">CYMTET_50598</name>
</gene>
<reference evidence="2 3" key="1">
    <citation type="journal article" date="2015" name="Genome Biol. Evol.">
        <title>Comparative Genomics of a Bacterivorous Green Alga Reveals Evolutionary Causalities and Consequences of Phago-Mixotrophic Mode of Nutrition.</title>
        <authorList>
            <person name="Burns J.A."/>
            <person name="Paasch A."/>
            <person name="Narechania A."/>
            <person name="Kim E."/>
        </authorList>
    </citation>
    <scope>NUCLEOTIDE SEQUENCE [LARGE SCALE GENOMIC DNA]</scope>
    <source>
        <strain evidence="2 3">PLY_AMNH</strain>
    </source>
</reference>
<dbReference type="InterPro" id="IPR043519">
    <property type="entry name" value="NT_sf"/>
</dbReference>
<sequence length="233" mass="25330">MGKRNGESRKRKPKAETEGGRLLNLTPRARKGRAVLRTDRLLAMIEEQQTTATKRSLHSHQYAAHSLSPGIANVQQADVNHAVIDHPVVDHAVVDHPVVDHPVVDPIDLCDDDVDWGPLHREVESFAKAAKSSPQQTMIAESVVTCIRSIGRDLWPSSSTHIIGSRAIGLALLSADIDMTILGVPGIVNEEGGGGFSDGVKQQVVKCLRRFQKDAGDGHMRDVWTVAVPVVPF</sequence>
<dbReference type="GO" id="GO:0043634">
    <property type="term" value="P:polyadenylation-dependent ncRNA catabolic process"/>
    <property type="evidence" value="ECO:0007669"/>
    <property type="project" value="TreeGrafter"/>
</dbReference>
<name>A0AAE0BNV2_9CHLO</name>
<dbReference type="SUPFAM" id="SSF81301">
    <property type="entry name" value="Nucleotidyltransferase"/>
    <property type="match status" value="1"/>
</dbReference>
<dbReference type="GO" id="GO:1990817">
    <property type="term" value="F:poly(A) RNA polymerase activity"/>
    <property type="evidence" value="ECO:0007669"/>
    <property type="project" value="InterPro"/>
</dbReference>
<dbReference type="PANTHER" id="PTHR23092:SF15">
    <property type="entry name" value="INACTIVE NON-CANONICAL POLY(A) RNA POLYMERASE PROTEIN TRF4-2-RELATED"/>
    <property type="match status" value="1"/>
</dbReference>
<dbReference type="GO" id="GO:0005730">
    <property type="term" value="C:nucleolus"/>
    <property type="evidence" value="ECO:0007669"/>
    <property type="project" value="TreeGrafter"/>
</dbReference>
<dbReference type="Proteomes" id="UP001190700">
    <property type="component" value="Unassembled WGS sequence"/>
</dbReference>
<dbReference type="EMBL" id="LGRX02033905">
    <property type="protein sequence ID" value="KAK3239474.1"/>
    <property type="molecule type" value="Genomic_DNA"/>
</dbReference>
<dbReference type="AlphaFoldDB" id="A0AAE0BNV2"/>
<evidence type="ECO:0000313" key="3">
    <source>
        <dbReference type="Proteomes" id="UP001190700"/>
    </source>
</evidence>
<feature type="region of interest" description="Disordered" evidence="1">
    <location>
        <begin position="1"/>
        <end position="22"/>
    </location>
</feature>
<dbReference type="PANTHER" id="PTHR23092">
    <property type="entry name" value="POLY(A) RNA POLYMERASE"/>
    <property type="match status" value="1"/>
</dbReference>
<dbReference type="GO" id="GO:0003729">
    <property type="term" value="F:mRNA binding"/>
    <property type="evidence" value="ECO:0007669"/>
    <property type="project" value="TreeGrafter"/>
</dbReference>
<organism evidence="2 3">
    <name type="scientific">Cymbomonas tetramitiformis</name>
    <dbReference type="NCBI Taxonomy" id="36881"/>
    <lineage>
        <taxon>Eukaryota</taxon>
        <taxon>Viridiplantae</taxon>
        <taxon>Chlorophyta</taxon>
        <taxon>Pyramimonadophyceae</taxon>
        <taxon>Pyramimonadales</taxon>
        <taxon>Pyramimonadaceae</taxon>
        <taxon>Cymbomonas</taxon>
    </lineage>
</organism>
<comment type="caution">
    <text evidence="2">The sequence shown here is derived from an EMBL/GenBank/DDBJ whole genome shotgun (WGS) entry which is preliminary data.</text>
</comment>
<dbReference type="InterPro" id="IPR045862">
    <property type="entry name" value="Trf4-like"/>
</dbReference>
<evidence type="ECO:0000256" key="1">
    <source>
        <dbReference type="SAM" id="MobiDB-lite"/>
    </source>
</evidence>
<proteinExistence type="predicted"/>
<evidence type="ECO:0000313" key="2">
    <source>
        <dbReference type="EMBL" id="KAK3239474.1"/>
    </source>
</evidence>
<feature type="compositionally biased region" description="Basic and acidic residues" evidence="1">
    <location>
        <begin position="1"/>
        <end position="19"/>
    </location>
</feature>
<dbReference type="GO" id="GO:0031123">
    <property type="term" value="P:RNA 3'-end processing"/>
    <property type="evidence" value="ECO:0007669"/>
    <property type="project" value="TreeGrafter"/>
</dbReference>
<protein>
    <recommendedName>
        <fullName evidence="4">Polymerase nucleotidyl transferase domain-containing protein</fullName>
    </recommendedName>
</protein>